<feature type="domain" description="Tubulin-folding cofactor D C-terminal" evidence="1">
    <location>
        <begin position="13"/>
        <end position="95"/>
    </location>
</feature>
<dbReference type="AlphaFoldDB" id="A0A1A9V287"/>
<accession>A0A1A9V287</accession>
<dbReference type="VEuPathDB" id="VectorBase:GAUT023430"/>
<reference evidence="2" key="1">
    <citation type="submission" date="2020-05" db="UniProtKB">
        <authorList>
            <consortium name="EnsemblMetazoa"/>
        </authorList>
    </citation>
    <scope>IDENTIFICATION</scope>
    <source>
        <strain evidence="2">TTRI</strain>
    </source>
</reference>
<dbReference type="Proteomes" id="UP000078200">
    <property type="component" value="Unassembled WGS sequence"/>
</dbReference>
<organism evidence="2 3">
    <name type="scientific">Glossina austeni</name>
    <name type="common">Savannah tsetse fly</name>
    <dbReference type="NCBI Taxonomy" id="7395"/>
    <lineage>
        <taxon>Eukaryota</taxon>
        <taxon>Metazoa</taxon>
        <taxon>Ecdysozoa</taxon>
        <taxon>Arthropoda</taxon>
        <taxon>Hexapoda</taxon>
        <taxon>Insecta</taxon>
        <taxon>Pterygota</taxon>
        <taxon>Neoptera</taxon>
        <taxon>Endopterygota</taxon>
        <taxon>Diptera</taxon>
        <taxon>Brachycera</taxon>
        <taxon>Muscomorpha</taxon>
        <taxon>Hippoboscoidea</taxon>
        <taxon>Glossinidae</taxon>
        <taxon>Glossina</taxon>
    </lineage>
</organism>
<evidence type="ECO:0000313" key="3">
    <source>
        <dbReference type="Proteomes" id="UP000078200"/>
    </source>
</evidence>
<name>A0A1A9V287_GLOAU</name>
<dbReference type="InterPro" id="IPR022577">
    <property type="entry name" value="TBCD_C"/>
</dbReference>
<evidence type="ECO:0000313" key="2">
    <source>
        <dbReference type="EnsemblMetazoa" id="GAUT023430-PA"/>
    </source>
</evidence>
<protein>
    <submittedName>
        <fullName evidence="2">TFCD_C domain-containing protein</fullName>
    </submittedName>
</protein>
<sequence>MQIALIDLLKQSLMDLLQADYVQEIVPETPRISLHQRFRETFPDDSNTVLRMFADHAFPMFCSLLDLTDYSQRLLLGLSVSIGTINSALLNESSTFADDLYRLLNL</sequence>
<proteinExistence type="predicted"/>
<evidence type="ECO:0000259" key="1">
    <source>
        <dbReference type="Pfam" id="PF12612"/>
    </source>
</evidence>
<keyword evidence="3" id="KW-1185">Reference proteome</keyword>
<dbReference type="EnsemblMetazoa" id="GAUT023430-RA">
    <property type="protein sequence ID" value="GAUT023430-PA"/>
    <property type="gene ID" value="GAUT023430"/>
</dbReference>
<dbReference type="Pfam" id="PF12612">
    <property type="entry name" value="TFCD_C"/>
    <property type="match status" value="1"/>
</dbReference>
<dbReference type="STRING" id="7395.A0A1A9V287"/>